<sequence length="235" mass="24154">MTITSRRFVRSAAGAAFVLALAVGCGSDTEDPAQPDQPSQEQDAGEGSGASDGGGSSDGGAADGGAATSDDGAAASDGGGSAAGSELPADADLASTELPIPAEDAVQRALDAAGGGDVHSITIDHDRRNGWEWEIEIRNDAQEHAIELSAISGEIIEHERDQDDDGEPAVDIADPMPYAEAIELALGAQDGRVSGWSLESDDDRIHYTVDIIPDGSNDDVEVEVDVETQDVRIDD</sequence>
<reference evidence="4 5" key="1">
    <citation type="submission" date="2020-10" db="EMBL/GenBank/DDBJ databases">
        <title>Draft genome and description of Brachybacterium epidermidis sp nov.</title>
        <authorList>
            <person name="Boxberger M."/>
            <person name="La Scola B."/>
        </authorList>
    </citation>
    <scope>NUCLEOTIDE SEQUENCE [LARGE SCALE GENOMIC DNA]</scope>
    <source>
        <strain evidence="4 5">Marseille-Q2903</strain>
    </source>
</reference>
<dbReference type="InterPro" id="IPR025711">
    <property type="entry name" value="PepSY"/>
</dbReference>
<comment type="caution">
    <text evidence="4">The sequence shown here is derived from an EMBL/GenBank/DDBJ whole genome shotgun (WGS) entry which is preliminary data.</text>
</comment>
<feature type="domain" description="PepSY" evidence="3">
    <location>
        <begin position="176"/>
        <end position="231"/>
    </location>
</feature>
<feature type="domain" description="PepSY" evidence="3">
    <location>
        <begin position="99"/>
        <end position="159"/>
    </location>
</feature>
<feature type="region of interest" description="Disordered" evidence="1">
    <location>
        <begin position="26"/>
        <end position="105"/>
    </location>
</feature>
<dbReference type="PROSITE" id="PS51257">
    <property type="entry name" value="PROKAR_LIPOPROTEIN"/>
    <property type="match status" value="1"/>
</dbReference>
<accession>A0ABR9VXA9</accession>
<gene>
    <name evidence="4" type="ORF">IOE58_00965</name>
</gene>
<keyword evidence="5" id="KW-1185">Reference proteome</keyword>
<keyword evidence="2" id="KW-0732">Signal</keyword>
<evidence type="ECO:0000259" key="3">
    <source>
        <dbReference type="Pfam" id="PF03413"/>
    </source>
</evidence>
<feature type="chain" id="PRO_5046462821" evidence="2">
    <location>
        <begin position="23"/>
        <end position="235"/>
    </location>
</feature>
<evidence type="ECO:0000256" key="2">
    <source>
        <dbReference type="SAM" id="SignalP"/>
    </source>
</evidence>
<evidence type="ECO:0000313" key="4">
    <source>
        <dbReference type="EMBL" id="MBE9402831.1"/>
    </source>
</evidence>
<dbReference type="Gene3D" id="3.10.450.40">
    <property type="match status" value="2"/>
</dbReference>
<evidence type="ECO:0000256" key="1">
    <source>
        <dbReference type="SAM" id="MobiDB-lite"/>
    </source>
</evidence>
<dbReference type="Proteomes" id="UP000644727">
    <property type="component" value="Unassembled WGS sequence"/>
</dbReference>
<name>A0ABR9VXA9_9MICO</name>
<dbReference type="EMBL" id="JADEYR010000001">
    <property type="protein sequence ID" value="MBE9402831.1"/>
    <property type="molecule type" value="Genomic_DNA"/>
</dbReference>
<dbReference type="RefSeq" id="WP_193864562.1">
    <property type="nucleotide sequence ID" value="NZ_JADEYR010000001.1"/>
</dbReference>
<feature type="signal peptide" evidence="2">
    <location>
        <begin position="1"/>
        <end position="22"/>
    </location>
</feature>
<evidence type="ECO:0000313" key="5">
    <source>
        <dbReference type="Proteomes" id="UP000644727"/>
    </source>
</evidence>
<organism evidence="4 5">
    <name type="scientific">Brachybacterium epidermidis</name>
    <dbReference type="NCBI Taxonomy" id="2781983"/>
    <lineage>
        <taxon>Bacteria</taxon>
        <taxon>Bacillati</taxon>
        <taxon>Actinomycetota</taxon>
        <taxon>Actinomycetes</taxon>
        <taxon>Micrococcales</taxon>
        <taxon>Dermabacteraceae</taxon>
        <taxon>Brachybacterium</taxon>
    </lineage>
</organism>
<dbReference type="Pfam" id="PF03413">
    <property type="entry name" value="PepSY"/>
    <property type="match status" value="2"/>
</dbReference>
<proteinExistence type="predicted"/>
<feature type="compositionally biased region" description="Low complexity" evidence="1">
    <location>
        <begin position="64"/>
        <end position="76"/>
    </location>
</feature>
<protein>
    <submittedName>
        <fullName evidence="4">PepSY domain-containing protein</fullName>
    </submittedName>
</protein>
<feature type="compositionally biased region" description="Gly residues" evidence="1">
    <location>
        <begin position="46"/>
        <end position="63"/>
    </location>
</feature>